<dbReference type="UniPathway" id="UPA00070">
    <property type="reaction ID" value="UER00946"/>
</dbReference>
<protein>
    <recommendedName>
        <fullName evidence="5 11">Dihydroorotate dehydrogenase (quinone), mitochondrial</fullName>
        <shortName evidence="11">DHOdehase</shortName>
        <ecNumber evidence="4 11">1.3.5.2</ecNumber>
    </recommendedName>
</protein>
<feature type="region of interest" description="Disordered" evidence="13">
    <location>
        <begin position="118"/>
        <end position="173"/>
    </location>
</feature>
<evidence type="ECO:0000256" key="13">
    <source>
        <dbReference type="SAM" id="MobiDB-lite"/>
    </source>
</evidence>
<keyword evidence="11" id="KW-0999">Mitochondrion inner membrane</keyword>
<keyword evidence="16" id="KW-1185">Reference proteome</keyword>
<dbReference type="GO" id="GO:0005743">
    <property type="term" value="C:mitochondrial inner membrane"/>
    <property type="evidence" value="ECO:0007669"/>
    <property type="project" value="UniProtKB-SubCell"/>
</dbReference>
<evidence type="ECO:0000256" key="2">
    <source>
        <dbReference type="ARBA" id="ARBA00005161"/>
    </source>
</evidence>
<comment type="caution">
    <text evidence="15">The sequence shown here is derived from an EMBL/GenBank/DDBJ whole genome shotgun (WGS) entry which is preliminary data.</text>
</comment>
<dbReference type="Proteomes" id="UP000298327">
    <property type="component" value="Unassembled WGS sequence"/>
</dbReference>
<dbReference type="EMBL" id="SEOQ01000460">
    <property type="protein sequence ID" value="TFY62498.1"/>
    <property type="molecule type" value="Genomic_DNA"/>
</dbReference>
<evidence type="ECO:0000256" key="1">
    <source>
        <dbReference type="ARBA" id="ARBA00004370"/>
    </source>
</evidence>
<feature type="compositionally biased region" description="Polar residues" evidence="13">
    <location>
        <begin position="934"/>
        <end position="954"/>
    </location>
</feature>
<dbReference type="Gene3D" id="3.20.20.70">
    <property type="entry name" value="Aldolase class I"/>
    <property type="match status" value="2"/>
</dbReference>
<feature type="compositionally biased region" description="Acidic residues" evidence="13">
    <location>
        <begin position="164"/>
        <end position="173"/>
    </location>
</feature>
<evidence type="ECO:0000259" key="14">
    <source>
        <dbReference type="Pfam" id="PF01180"/>
    </source>
</evidence>
<evidence type="ECO:0000256" key="8">
    <source>
        <dbReference type="ARBA" id="ARBA00023002"/>
    </source>
</evidence>
<evidence type="ECO:0000256" key="10">
    <source>
        <dbReference type="ARBA" id="ARBA00048639"/>
    </source>
</evidence>
<accession>A0A4Y9YL26</accession>
<reference evidence="15 16" key="1">
    <citation type="submission" date="2019-02" db="EMBL/GenBank/DDBJ databases">
        <title>Genome sequencing of the rare red list fungi Dentipellis fragilis.</title>
        <authorList>
            <person name="Buettner E."/>
            <person name="Kellner H."/>
        </authorList>
    </citation>
    <scope>NUCLEOTIDE SEQUENCE [LARGE SCALE GENOMIC DNA]</scope>
    <source>
        <strain evidence="15 16">DSM 105465</strain>
    </source>
</reference>
<dbReference type="GO" id="GO:0106430">
    <property type="term" value="F:dihydroorotate dehydrogenase (quinone) activity"/>
    <property type="evidence" value="ECO:0007669"/>
    <property type="project" value="UniProtKB-EC"/>
</dbReference>
<dbReference type="PROSITE" id="PS00912">
    <property type="entry name" value="DHODEHASE_2"/>
    <property type="match status" value="1"/>
</dbReference>
<comment type="catalytic activity">
    <reaction evidence="10 11">
        <text>(S)-dihydroorotate + a quinone = orotate + a quinol</text>
        <dbReference type="Rhea" id="RHEA:30187"/>
        <dbReference type="ChEBI" id="CHEBI:24646"/>
        <dbReference type="ChEBI" id="CHEBI:30839"/>
        <dbReference type="ChEBI" id="CHEBI:30864"/>
        <dbReference type="ChEBI" id="CHEBI:132124"/>
        <dbReference type="EC" id="1.3.5.2"/>
    </reaction>
</comment>
<feature type="domain" description="Dihydroorotate dehydrogenase catalytic" evidence="14">
    <location>
        <begin position="687"/>
        <end position="848"/>
    </location>
</feature>
<dbReference type="InterPro" id="IPR005719">
    <property type="entry name" value="Dihydroorotate_DH_2"/>
</dbReference>
<comment type="pathway">
    <text evidence="2 11">Pyrimidine metabolism; UMP biosynthesis via de novo pathway; orotate from (S)-dihydroorotate (quinone route): step 1/1.</text>
</comment>
<comment type="cofactor">
    <cofactor evidence="11">
        <name>FMN</name>
        <dbReference type="ChEBI" id="CHEBI:58210"/>
    </cofactor>
    <text evidence="11">Binds 1 FMN per subunit.</text>
</comment>
<dbReference type="NCBIfam" id="TIGR01036">
    <property type="entry name" value="pyrD_sub2"/>
    <property type="match status" value="1"/>
</dbReference>
<comment type="subcellular location">
    <subcellularLocation>
        <location evidence="1">Membrane</location>
    </subcellularLocation>
    <subcellularLocation>
        <location evidence="11">Mitochondrion inner membrane</location>
        <topology evidence="11">Single-pass membrane protein</topology>
    </subcellularLocation>
</comment>
<evidence type="ECO:0000256" key="11">
    <source>
        <dbReference type="RuleBase" id="RU361255"/>
    </source>
</evidence>
<dbReference type="InterPro" id="IPR050074">
    <property type="entry name" value="DHO_dehydrogenase"/>
</dbReference>
<gene>
    <name evidence="15" type="ORF">EVG20_g6682</name>
</gene>
<comment type="similarity">
    <text evidence="3 11">Belongs to the dihydroorotate dehydrogenase family. Type 2 subfamily.</text>
</comment>
<dbReference type="Pfam" id="PF01180">
    <property type="entry name" value="DHO_dh"/>
    <property type="match status" value="2"/>
</dbReference>
<dbReference type="InterPro" id="IPR013785">
    <property type="entry name" value="Aldolase_TIM"/>
</dbReference>
<evidence type="ECO:0000256" key="7">
    <source>
        <dbReference type="ARBA" id="ARBA00022643"/>
    </source>
</evidence>
<organism evidence="15 16">
    <name type="scientific">Dentipellis fragilis</name>
    <dbReference type="NCBI Taxonomy" id="205917"/>
    <lineage>
        <taxon>Eukaryota</taxon>
        <taxon>Fungi</taxon>
        <taxon>Dikarya</taxon>
        <taxon>Basidiomycota</taxon>
        <taxon>Agaricomycotina</taxon>
        <taxon>Agaricomycetes</taxon>
        <taxon>Russulales</taxon>
        <taxon>Hericiaceae</taxon>
        <taxon>Dentipellis</taxon>
    </lineage>
</organism>
<evidence type="ECO:0000313" key="16">
    <source>
        <dbReference type="Proteomes" id="UP000298327"/>
    </source>
</evidence>
<feature type="compositionally biased region" description="Low complexity" evidence="13">
    <location>
        <begin position="128"/>
        <end position="140"/>
    </location>
</feature>
<dbReference type="InterPro" id="IPR001295">
    <property type="entry name" value="Dihydroorotate_DH_CS"/>
</dbReference>
<keyword evidence="7 11" id="KW-0288">FMN</keyword>
<evidence type="ECO:0000256" key="4">
    <source>
        <dbReference type="ARBA" id="ARBA00012791"/>
    </source>
</evidence>
<dbReference type="CDD" id="cd04738">
    <property type="entry name" value="DHOD_2_like"/>
    <property type="match status" value="1"/>
</dbReference>
<evidence type="ECO:0000256" key="6">
    <source>
        <dbReference type="ARBA" id="ARBA00022630"/>
    </source>
</evidence>
<dbReference type="OrthoDB" id="14784at2759"/>
<feature type="region of interest" description="Disordered" evidence="13">
    <location>
        <begin position="913"/>
        <end position="991"/>
    </location>
</feature>
<dbReference type="InterPro" id="IPR005720">
    <property type="entry name" value="Dihydroorotate_DH_cat"/>
</dbReference>
<dbReference type="GO" id="GO:0006207">
    <property type="term" value="P:'de novo' pyrimidine nucleobase biosynthetic process"/>
    <property type="evidence" value="ECO:0007669"/>
    <property type="project" value="InterPro"/>
</dbReference>
<sequence>MASWVPQEFERDLFKARDIQIPQGYADALKLCGFECRRFDFDTAPQWIRCISTILEMLEDCFVASRRPKLKVPASRLNLLIAGLNFILHLSEVKRVITKSTLPLHVLKRVLESREAKLHGSNKKSAEGETAGQAGQAESADLAGQHTADEDEDADADEARESEREEDFADPDESEGAHIYRYFQTITAWQVAARSFVVQLRKLGRSPSASVVELTDHSSAAVKDINENCATLVEHISARIPGYISAAEEREPAIAWIKARAKTTIATTKNIRIHAEAGLMALATGVPSLWKDESVLKDVHHIFMNDTLPIGVNKNCCFMCYQMSLALMSRNAAKCFELPGTHGHIFPWDPPPFGGIEPVLDELAKSLVVQVLIEQYYSIRKQGYVRRRWSDPNKRQQRLCVSVNGRSVIYILLTKQVEAMASLRLAAKRIPTRSIGARSVSTSSSSSQLRTGLYAAVFAVSAGLFAVYYYDSRSAIHRYLLTPALRYALDAETSHHLAVRALGNGLGPKDRVEDDERLRAELWGTTLSNPVGLAAGFDKDGEAIDGLFDLGFSWVEIGSVTPKPQPGNPRPRVFHLPEDSALINRYGFPSQGHTSVLSRLRARLPTFFPLEEQERTPASLQPGKMLAVNLGKNKTSAFESPDDFVAGVKPLHHMLMHWSSTFLAPTRPDCGTSFPYPSLRSLFSLLGLSGLQKREVLQNLLQSVTLARDDASFSRHRRPKLILKIAPDLGPAELEDIAEAVSQTPGIDGVIVSNTTVQRPATLINPNKVQQGGLSGAPLQPLSLAALRTLRARLPASIPLIGCGGISTGADALKFAEAGASFIQVYTGFGYDGPGTCRRIKDELTAELAKRNTTWAEVSRKAVNELSLRAPEPKATGKEAVNVLVQQAEELKGLLDRLGERLSQDEEKVGDFGVDLAESGPKPSSRSAHLKQISPCQTQTVSNPTQTRLQSVTTDDGGLDSGPGESDSHRTEGSQDDSGEGVGEVYEASGSLPGEGELAARGGAAATGGAVGVLGESAVTHVGARPAMVAAMRMEDMPGTDMDAAGKFQWHLLDVKTKKTDRGQRNVGRESRGRRKRRVRCSILVVIVGEDN</sequence>
<feature type="domain" description="Dihydroorotate dehydrogenase catalytic" evidence="14">
    <location>
        <begin position="518"/>
        <end position="652"/>
    </location>
</feature>
<keyword evidence="12" id="KW-0175">Coiled coil</keyword>
<evidence type="ECO:0000256" key="3">
    <source>
        <dbReference type="ARBA" id="ARBA00005359"/>
    </source>
</evidence>
<name>A0A4Y9YL26_9AGAM</name>
<feature type="coiled-coil region" evidence="12">
    <location>
        <begin position="881"/>
        <end position="908"/>
    </location>
</feature>
<keyword evidence="6 11" id="KW-0285">Flavoprotein</keyword>
<dbReference type="PANTHER" id="PTHR48109">
    <property type="entry name" value="DIHYDROOROTATE DEHYDROGENASE (QUINONE), MITOCHONDRIAL-RELATED"/>
    <property type="match status" value="1"/>
</dbReference>
<keyword evidence="9" id="KW-0472">Membrane</keyword>
<evidence type="ECO:0000256" key="5">
    <source>
        <dbReference type="ARBA" id="ARBA00017599"/>
    </source>
</evidence>
<dbReference type="PROSITE" id="PS00911">
    <property type="entry name" value="DHODEHASE_1"/>
    <property type="match status" value="1"/>
</dbReference>
<dbReference type="STRING" id="205917.A0A4Y9YL26"/>
<dbReference type="GO" id="GO:0044205">
    <property type="term" value="P:'de novo' UMP biosynthetic process"/>
    <property type="evidence" value="ECO:0007669"/>
    <property type="project" value="UniProtKB-UniPathway"/>
</dbReference>
<dbReference type="PANTHER" id="PTHR48109:SF4">
    <property type="entry name" value="DIHYDROOROTATE DEHYDROGENASE (QUINONE), MITOCHONDRIAL"/>
    <property type="match status" value="1"/>
</dbReference>
<evidence type="ECO:0000256" key="9">
    <source>
        <dbReference type="ARBA" id="ARBA00023136"/>
    </source>
</evidence>
<dbReference type="EC" id="1.3.5.2" evidence="4 11"/>
<keyword evidence="11" id="KW-0496">Mitochondrion</keyword>
<dbReference type="AlphaFoldDB" id="A0A4Y9YL26"/>
<evidence type="ECO:0000256" key="12">
    <source>
        <dbReference type="SAM" id="Coils"/>
    </source>
</evidence>
<keyword evidence="8 11" id="KW-0560">Oxidoreductase</keyword>
<dbReference type="SUPFAM" id="SSF51395">
    <property type="entry name" value="FMN-linked oxidoreductases"/>
    <property type="match status" value="1"/>
</dbReference>
<evidence type="ECO:0000313" key="15">
    <source>
        <dbReference type="EMBL" id="TFY62498.1"/>
    </source>
</evidence>
<proteinExistence type="inferred from homology"/>